<proteinExistence type="inferred from homology"/>
<evidence type="ECO:0000313" key="4">
    <source>
        <dbReference type="Proteomes" id="UP000076512"/>
    </source>
</evidence>
<dbReference type="EMBL" id="LWGR01000005">
    <property type="protein sequence ID" value="KZM74432.1"/>
    <property type="molecule type" value="Genomic_DNA"/>
</dbReference>
<dbReference type="AlphaFoldDB" id="A0A164NJM0"/>
<organism evidence="3 4">
    <name type="scientific">Nocardia terpenica</name>
    <dbReference type="NCBI Taxonomy" id="455432"/>
    <lineage>
        <taxon>Bacteria</taxon>
        <taxon>Bacillati</taxon>
        <taxon>Actinomycetota</taxon>
        <taxon>Actinomycetes</taxon>
        <taxon>Mycobacteriales</taxon>
        <taxon>Nocardiaceae</taxon>
        <taxon>Nocardia</taxon>
    </lineage>
</organism>
<dbReference type="SUPFAM" id="SSF51905">
    <property type="entry name" value="FAD/NAD(P)-binding domain"/>
    <property type="match status" value="1"/>
</dbReference>
<dbReference type="Pfam" id="PF01593">
    <property type="entry name" value="Amino_oxidase"/>
    <property type="match status" value="1"/>
</dbReference>
<keyword evidence="4" id="KW-1185">Reference proteome</keyword>
<dbReference type="PANTHER" id="PTHR43563">
    <property type="entry name" value="AMINE OXIDASE"/>
    <property type="match status" value="1"/>
</dbReference>
<comment type="caution">
    <text evidence="3">The sequence shown here is derived from an EMBL/GenBank/DDBJ whole genome shotgun (WGS) entry which is preliminary data.</text>
</comment>
<dbReference type="InterPro" id="IPR050703">
    <property type="entry name" value="Flavin_MAO"/>
</dbReference>
<dbReference type="Gene3D" id="3.50.50.60">
    <property type="entry name" value="FAD/NAD(P)-binding domain"/>
    <property type="match status" value="1"/>
</dbReference>
<sequence length="232" mass="24934">MNSGACRSLDSMSLLHLLWLFRLAAQLGADHIHLDAPVRRIGQTGNGVVVETDDATVHGLRAIIATPIPQVVKIDFDPQLPPALARLSRINVGAGTKVIARLPQSHTVGHNSVLGGQYLWAAWRHGDRLTGFVPPMAGAVPDRDLIADPAAAFDVSAAIELRSTTVFRWGEQQYIQGCDAIFAPNEVCGMGPADRTARPGQLRRVARSSWPDNMEGAVRGGERAARETLATL</sequence>
<evidence type="ECO:0000313" key="3">
    <source>
        <dbReference type="EMBL" id="KZM74432.1"/>
    </source>
</evidence>
<name>A0A164NJM0_9NOCA</name>
<evidence type="ECO:0000259" key="2">
    <source>
        <dbReference type="Pfam" id="PF01593"/>
    </source>
</evidence>
<protein>
    <recommendedName>
        <fullName evidence="2">Amine oxidase domain-containing protein</fullName>
    </recommendedName>
</protein>
<dbReference type="PANTHER" id="PTHR43563:SF1">
    <property type="entry name" value="AMINE OXIDASE [FLAVIN-CONTAINING] B"/>
    <property type="match status" value="1"/>
</dbReference>
<accession>A0A164NJM0</accession>
<feature type="domain" description="Amine oxidase" evidence="2">
    <location>
        <begin position="22"/>
        <end position="227"/>
    </location>
</feature>
<gene>
    <name evidence="3" type="ORF">AWN90_25505</name>
</gene>
<evidence type="ECO:0000256" key="1">
    <source>
        <dbReference type="ARBA" id="ARBA00005995"/>
    </source>
</evidence>
<reference evidence="3 4" key="1">
    <citation type="submission" date="2016-04" db="EMBL/GenBank/DDBJ databases">
        <authorList>
            <person name="Evans L.H."/>
            <person name="Alamgir A."/>
            <person name="Owens N."/>
            <person name="Weber N.D."/>
            <person name="Virtaneva K."/>
            <person name="Barbian K."/>
            <person name="Babar A."/>
            <person name="Rosenke K."/>
        </authorList>
    </citation>
    <scope>NUCLEOTIDE SEQUENCE [LARGE SCALE GENOMIC DNA]</scope>
    <source>
        <strain evidence="3 4">IFM 0406</strain>
    </source>
</reference>
<dbReference type="GO" id="GO:0016491">
    <property type="term" value="F:oxidoreductase activity"/>
    <property type="evidence" value="ECO:0007669"/>
    <property type="project" value="InterPro"/>
</dbReference>
<dbReference type="InterPro" id="IPR002937">
    <property type="entry name" value="Amino_oxidase"/>
</dbReference>
<comment type="similarity">
    <text evidence="1">Belongs to the flavin monoamine oxidase family.</text>
</comment>
<dbReference type="Proteomes" id="UP000076512">
    <property type="component" value="Unassembled WGS sequence"/>
</dbReference>
<dbReference type="InterPro" id="IPR036188">
    <property type="entry name" value="FAD/NAD-bd_sf"/>
</dbReference>
<dbReference type="STRING" id="455432.AWN90_25505"/>